<dbReference type="InterPro" id="IPR001841">
    <property type="entry name" value="Znf_RING"/>
</dbReference>
<feature type="domain" description="RING-type" evidence="5">
    <location>
        <begin position="12"/>
        <end position="47"/>
    </location>
</feature>
<dbReference type="AlphaFoldDB" id="A0A158RBC1"/>
<keyword evidence="7" id="KW-1185">Reference proteome</keyword>
<dbReference type="PROSITE" id="PS50089">
    <property type="entry name" value="ZF_RING_2"/>
    <property type="match status" value="1"/>
</dbReference>
<dbReference type="Proteomes" id="UP000276776">
    <property type="component" value="Unassembled WGS sequence"/>
</dbReference>
<keyword evidence="3" id="KW-0862">Zinc</keyword>
<dbReference type="PROSITE" id="PS00518">
    <property type="entry name" value="ZF_RING_1"/>
    <property type="match status" value="1"/>
</dbReference>
<reference evidence="8" key="1">
    <citation type="submission" date="2016-04" db="UniProtKB">
        <authorList>
            <consortium name="WormBaseParasite"/>
        </authorList>
    </citation>
    <scope>IDENTIFICATION</scope>
</reference>
<sequence>MSEVAESVLMTCPICAHQRPVTEMHQLLPCLHIFCSSCISKSFKRECLMLHCFSNIHTETLSLNNCANEKCPRKLSSYESISAGSCKHELCTFCFEEFSKRNPAVCPVAGCNELLTDSDLLGDFCDGCKKSLTDIKYVVTNVLLRSALQIAKCTCGEDCEGRALNGFPSNEECEHDACIDCLERMLNECELTGTPPMCPNNMCRQPYNVESVIALKTLFPQRAKYFDSFDLENQVYYIIKDDTISVYGFYIRREINDERKPDEELVVDAKSITRSVSELNLTSESMVIVDTSGVLIKSAKR</sequence>
<keyword evidence="2 4" id="KW-0863">Zinc-finger</keyword>
<dbReference type="InterPro" id="IPR017907">
    <property type="entry name" value="Znf_RING_CS"/>
</dbReference>
<dbReference type="SUPFAM" id="SSF57850">
    <property type="entry name" value="RING/U-box"/>
    <property type="match status" value="2"/>
</dbReference>
<evidence type="ECO:0000256" key="1">
    <source>
        <dbReference type="ARBA" id="ARBA00022723"/>
    </source>
</evidence>
<dbReference type="GO" id="GO:0008270">
    <property type="term" value="F:zinc ion binding"/>
    <property type="evidence" value="ECO:0007669"/>
    <property type="project" value="UniProtKB-KW"/>
</dbReference>
<evidence type="ECO:0000313" key="7">
    <source>
        <dbReference type="Proteomes" id="UP000276776"/>
    </source>
</evidence>
<dbReference type="OrthoDB" id="1711136at2759"/>
<dbReference type="EMBL" id="UYYF01004275">
    <property type="protein sequence ID" value="VDN01153.1"/>
    <property type="molecule type" value="Genomic_DNA"/>
</dbReference>
<proteinExistence type="predicted"/>
<dbReference type="WBParaSite" id="TCLT_0000410601-mRNA-1">
    <property type="protein sequence ID" value="TCLT_0000410601-mRNA-1"/>
    <property type="gene ID" value="TCLT_0000410601"/>
</dbReference>
<evidence type="ECO:0000313" key="8">
    <source>
        <dbReference type="WBParaSite" id="TCLT_0000410601-mRNA-1"/>
    </source>
</evidence>
<reference evidence="6 7" key="2">
    <citation type="submission" date="2018-11" db="EMBL/GenBank/DDBJ databases">
        <authorList>
            <consortium name="Pathogen Informatics"/>
        </authorList>
    </citation>
    <scope>NUCLEOTIDE SEQUENCE [LARGE SCALE GENOMIC DNA]</scope>
</reference>
<evidence type="ECO:0000256" key="4">
    <source>
        <dbReference type="PROSITE-ProRule" id="PRU00175"/>
    </source>
</evidence>
<evidence type="ECO:0000259" key="5">
    <source>
        <dbReference type="PROSITE" id="PS50089"/>
    </source>
</evidence>
<evidence type="ECO:0000256" key="3">
    <source>
        <dbReference type="ARBA" id="ARBA00022833"/>
    </source>
</evidence>
<protein>
    <submittedName>
        <fullName evidence="8">RING-type domain-containing protein</fullName>
    </submittedName>
</protein>
<dbReference type="Gene3D" id="3.30.40.10">
    <property type="entry name" value="Zinc/RING finger domain, C3HC4 (zinc finger)"/>
    <property type="match status" value="1"/>
</dbReference>
<name>A0A158RBC1_THECL</name>
<accession>A0A158RBC1</accession>
<organism evidence="8">
    <name type="scientific">Thelazia callipaeda</name>
    <name type="common">Oriental eyeworm</name>
    <name type="synonym">Parasitic nematode</name>
    <dbReference type="NCBI Taxonomy" id="103827"/>
    <lineage>
        <taxon>Eukaryota</taxon>
        <taxon>Metazoa</taxon>
        <taxon>Ecdysozoa</taxon>
        <taxon>Nematoda</taxon>
        <taxon>Chromadorea</taxon>
        <taxon>Rhabditida</taxon>
        <taxon>Spirurina</taxon>
        <taxon>Spiruromorpha</taxon>
        <taxon>Thelazioidea</taxon>
        <taxon>Thelaziidae</taxon>
        <taxon>Thelazia</taxon>
    </lineage>
</organism>
<dbReference type="SMART" id="SM00184">
    <property type="entry name" value="RING"/>
    <property type="match status" value="2"/>
</dbReference>
<evidence type="ECO:0000313" key="6">
    <source>
        <dbReference type="EMBL" id="VDN01153.1"/>
    </source>
</evidence>
<gene>
    <name evidence="6" type="ORF">TCLT_LOCUS4095</name>
</gene>
<keyword evidence="1" id="KW-0479">Metal-binding</keyword>
<evidence type="ECO:0000256" key="2">
    <source>
        <dbReference type="ARBA" id="ARBA00022771"/>
    </source>
</evidence>
<dbReference type="InterPro" id="IPR013083">
    <property type="entry name" value="Znf_RING/FYVE/PHD"/>
</dbReference>